<sequence length="114" mass="13538">MKVFGDLDFKKRISLMMLLFSCFIFAQVNPARSKGEVFKHRPEKPTENLDYSGMIIVKKTMYGLVFADKQLSSEVKTRVEKFFKHRLNGYTDLKTYQLKVYRKHGKWYVDNTEI</sequence>
<reference evidence="2 3" key="1">
    <citation type="submission" date="2014-11" db="EMBL/GenBank/DDBJ databases">
        <authorList>
            <person name="Park G.-S."/>
            <person name="Hong S.-J."/>
            <person name="Jung B.K."/>
            <person name="Khan A.R."/>
            <person name="Kwak Y."/>
            <person name="Shin J.-H."/>
        </authorList>
    </citation>
    <scope>NUCLEOTIDE SEQUENCE [LARGE SCALE GENOMIC DNA]</scope>
    <source>
        <strain evidence="2 3">DSM 27622</strain>
    </source>
</reference>
<dbReference type="STRING" id="1324352.OK18_15305"/>
<evidence type="ECO:0000313" key="3">
    <source>
        <dbReference type="Proteomes" id="UP000035213"/>
    </source>
</evidence>
<gene>
    <name evidence="2" type="ORF">OK18_15305</name>
</gene>
<evidence type="ECO:0000313" key="2">
    <source>
        <dbReference type="EMBL" id="AKK73790.1"/>
    </source>
</evidence>
<proteinExistence type="predicted"/>
<evidence type="ECO:0000256" key="1">
    <source>
        <dbReference type="SAM" id="SignalP"/>
    </source>
</evidence>
<accession>A0A0G3M584</accession>
<keyword evidence="1" id="KW-0732">Signal</keyword>
<dbReference type="AlphaFoldDB" id="A0A0G3M584"/>
<dbReference type="KEGG" id="cgn:OK18_15305"/>
<organism evidence="2 3">
    <name type="scientific">Chryseobacterium gallinarum</name>
    <dbReference type="NCBI Taxonomy" id="1324352"/>
    <lineage>
        <taxon>Bacteria</taxon>
        <taxon>Pseudomonadati</taxon>
        <taxon>Bacteroidota</taxon>
        <taxon>Flavobacteriia</taxon>
        <taxon>Flavobacteriales</taxon>
        <taxon>Weeksellaceae</taxon>
        <taxon>Chryseobacterium group</taxon>
        <taxon>Chryseobacterium</taxon>
    </lineage>
</organism>
<feature type="signal peptide" evidence="1">
    <location>
        <begin position="1"/>
        <end position="26"/>
    </location>
</feature>
<feature type="chain" id="PRO_5005184802" evidence="1">
    <location>
        <begin position="27"/>
        <end position="114"/>
    </location>
</feature>
<protein>
    <submittedName>
        <fullName evidence="2">Uncharacterized protein</fullName>
    </submittedName>
</protein>
<name>A0A0G3M584_CHRGL</name>
<dbReference type="Proteomes" id="UP000035213">
    <property type="component" value="Chromosome"/>
</dbReference>
<dbReference type="EMBL" id="CP009928">
    <property type="protein sequence ID" value="AKK73790.1"/>
    <property type="molecule type" value="Genomic_DNA"/>
</dbReference>